<dbReference type="EMBL" id="PDOE01000003">
    <property type="protein sequence ID" value="RKL67644.1"/>
    <property type="molecule type" value="Genomic_DNA"/>
</dbReference>
<evidence type="ECO:0000256" key="1">
    <source>
        <dbReference type="SAM" id="Phobius"/>
    </source>
</evidence>
<evidence type="ECO:0000313" key="2">
    <source>
        <dbReference type="EMBL" id="RKL67644.1"/>
    </source>
</evidence>
<protein>
    <submittedName>
        <fullName evidence="2">Uncharacterized protein</fullName>
    </submittedName>
</protein>
<dbReference type="AlphaFoldDB" id="A0A3A9K3I1"/>
<dbReference type="OrthoDB" id="2971021at2"/>
<comment type="caution">
    <text evidence="2">The sequence shown here is derived from an EMBL/GenBank/DDBJ whole genome shotgun (WGS) entry which is preliminary data.</text>
</comment>
<keyword evidence="1" id="KW-1133">Transmembrane helix</keyword>
<dbReference type="Proteomes" id="UP000281498">
    <property type="component" value="Unassembled WGS sequence"/>
</dbReference>
<reference evidence="2 3" key="1">
    <citation type="submission" date="2017-10" db="EMBL/GenBank/DDBJ databases">
        <title>Bacillus sp. nov., a halophilic bacterium isolated from a Keqin Lake.</title>
        <authorList>
            <person name="Wang H."/>
        </authorList>
    </citation>
    <scope>NUCLEOTIDE SEQUENCE [LARGE SCALE GENOMIC DNA]</scope>
    <source>
        <strain evidence="2 3">KCTC 13187</strain>
    </source>
</reference>
<keyword evidence="1" id="KW-0812">Transmembrane</keyword>
<keyword evidence="1" id="KW-0472">Membrane</keyword>
<feature type="transmembrane region" description="Helical" evidence="1">
    <location>
        <begin position="6"/>
        <end position="24"/>
    </location>
</feature>
<proteinExistence type="predicted"/>
<organism evidence="2 3">
    <name type="scientific">Salipaludibacillus neizhouensis</name>
    <dbReference type="NCBI Taxonomy" id="885475"/>
    <lineage>
        <taxon>Bacteria</taxon>
        <taxon>Bacillati</taxon>
        <taxon>Bacillota</taxon>
        <taxon>Bacilli</taxon>
        <taxon>Bacillales</taxon>
        <taxon>Bacillaceae</taxon>
    </lineage>
</organism>
<gene>
    <name evidence="2" type="ORF">CR203_09845</name>
</gene>
<evidence type="ECO:0000313" key="3">
    <source>
        <dbReference type="Proteomes" id="UP000281498"/>
    </source>
</evidence>
<accession>A0A3A9K3I1</accession>
<dbReference type="RefSeq" id="WP_110935193.1">
    <property type="nucleotide sequence ID" value="NZ_KZ614146.1"/>
</dbReference>
<keyword evidence="3" id="KW-1185">Reference proteome</keyword>
<name>A0A3A9K3I1_9BACI</name>
<sequence length="172" mass="20675">MVWIGIYVLLVVVFFLQGFIFYQLRLQSKKVKELFNKFDYVPEVKTKSSLTMDFEEEIRRTTELQWLRIRNAVQKQSHDIHKKEMELAPKQFLYSQETLSTVFNDQQMDAILSFTNTYQQYLTRFWYTKNGNLKSVFTGSTNDPHSEVGQLVRSSHELCHLMDKWFRLFHQN</sequence>